<dbReference type="EMBL" id="CR382125">
    <property type="protein sequence ID" value="CAG99361.1"/>
    <property type="molecule type" value="Genomic_DNA"/>
</dbReference>
<organism evidence="2 3">
    <name type="scientific">Kluyveromyces lactis (strain ATCC 8585 / CBS 2359 / DSM 70799 / NBRC 1267 / NRRL Y-1140 / WM37)</name>
    <name type="common">Yeast</name>
    <name type="synonym">Candida sphaerica</name>
    <dbReference type="NCBI Taxonomy" id="284590"/>
    <lineage>
        <taxon>Eukaryota</taxon>
        <taxon>Fungi</taxon>
        <taxon>Dikarya</taxon>
        <taxon>Ascomycota</taxon>
        <taxon>Saccharomycotina</taxon>
        <taxon>Saccharomycetes</taxon>
        <taxon>Saccharomycetales</taxon>
        <taxon>Saccharomycetaceae</taxon>
        <taxon>Kluyveromyces</taxon>
    </lineage>
</organism>
<evidence type="ECO:0000313" key="2">
    <source>
        <dbReference type="EMBL" id="CAG99361.1"/>
    </source>
</evidence>
<reference evidence="2 3" key="1">
    <citation type="journal article" date="2004" name="Nature">
        <title>Genome evolution in yeasts.</title>
        <authorList>
            <consortium name="Genolevures"/>
            <person name="Dujon B."/>
            <person name="Sherman D."/>
            <person name="Fischer G."/>
            <person name="Durrens P."/>
            <person name="Casaregola S."/>
            <person name="Lafontaine I."/>
            <person name="de Montigny J."/>
            <person name="Marck C."/>
            <person name="Neuveglise C."/>
            <person name="Talla E."/>
            <person name="Goffard N."/>
            <person name="Frangeul L."/>
            <person name="Aigle M."/>
            <person name="Anthouard V."/>
            <person name="Babour A."/>
            <person name="Barbe V."/>
            <person name="Barnay S."/>
            <person name="Blanchin S."/>
            <person name="Beckerich J.M."/>
            <person name="Beyne E."/>
            <person name="Bleykasten C."/>
            <person name="Boisrame A."/>
            <person name="Boyer J."/>
            <person name="Cattolico L."/>
            <person name="Confanioleri F."/>
            <person name="de Daruvar A."/>
            <person name="Despons L."/>
            <person name="Fabre E."/>
            <person name="Fairhead C."/>
            <person name="Ferry-Dumazet H."/>
            <person name="Groppi A."/>
            <person name="Hantraye F."/>
            <person name="Hennequin C."/>
            <person name="Jauniaux N."/>
            <person name="Joyet P."/>
            <person name="Kachouri R."/>
            <person name="Kerrest A."/>
            <person name="Koszul R."/>
            <person name="Lemaire M."/>
            <person name="Lesur I."/>
            <person name="Ma L."/>
            <person name="Muller H."/>
            <person name="Nicaud J.M."/>
            <person name="Nikolski M."/>
            <person name="Oztas S."/>
            <person name="Ozier-Kalogeropoulos O."/>
            <person name="Pellenz S."/>
            <person name="Potier S."/>
            <person name="Richard G.F."/>
            <person name="Straub M.L."/>
            <person name="Suleau A."/>
            <person name="Swennene D."/>
            <person name="Tekaia F."/>
            <person name="Wesolowski-Louvel M."/>
            <person name="Westhof E."/>
            <person name="Wirth B."/>
            <person name="Zeniou-Meyer M."/>
            <person name="Zivanovic I."/>
            <person name="Bolotin-Fukuhara M."/>
            <person name="Thierry A."/>
            <person name="Bouchier C."/>
            <person name="Caudron B."/>
            <person name="Scarpelli C."/>
            <person name="Gaillardin C."/>
            <person name="Weissenbach J."/>
            <person name="Wincker P."/>
            <person name="Souciet J.L."/>
        </authorList>
    </citation>
    <scope>NUCLEOTIDE SEQUENCE [LARGE SCALE GENOMIC DNA]</scope>
    <source>
        <strain evidence="3">ATCC 8585 / CBS 2359 / DSM 70799 / NBRC 1267 / NRRL Y-1140 / WM37</strain>
    </source>
</reference>
<evidence type="ECO:0000256" key="1">
    <source>
        <dbReference type="SAM" id="MobiDB-lite"/>
    </source>
</evidence>
<sequence length="275" mass="31961">MSHIYSHSNLDELLVSLLGEYKPHLQTHSHRMKSWNTLLKEFNRRSGLNYRQTRTLKRRFDKLCSVYLKYGSVKVTNFETFKQLVFEFEHERQKSDSTATESSNALSMLARRLAETGELVNSNSDIGDDDVLEDDLEEERRYGDEADVDNGPQPISVPSTANLEPAEIILDDNDDDRTPLDSITILPHTQMNRLRHQQLQESQQLSETIRDNVSNSGSAQFANTPNLVERNNTELSLQQQIFDLKNSFDEYKRREQETTRQLMYKLDYIVSLLKK</sequence>
<gene>
    <name evidence="2" type="ORF">KLLA0_E07217g</name>
</gene>
<dbReference type="FunCoup" id="Q6CP65">
    <property type="interactions" value="618"/>
</dbReference>
<dbReference type="STRING" id="284590.Q6CP65"/>
<dbReference type="Proteomes" id="UP000000598">
    <property type="component" value="Chromosome E"/>
</dbReference>
<protein>
    <submittedName>
        <fullName evidence="2">KLLA0E07217p</fullName>
    </submittedName>
</protein>
<name>Q6CP65_KLULA</name>
<dbReference type="InParanoid" id="Q6CP65"/>
<proteinExistence type="predicted"/>
<dbReference type="KEGG" id="kla:KLLA0_E07217g"/>
<feature type="region of interest" description="Disordered" evidence="1">
    <location>
        <begin position="139"/>
        <end position="159"/>
    </location>
</feature>
<dbReference type="PaxDb" id="284590-Q6CP65"/>
<dbReference type="HOGENOM" id="CLU_1012162_0_0_1"/>
<dbReference type="OMA" id="QIGKRTH"/>
<keyword evidence="3" id="KW-1185">Reference proteome</keyword>
<dbReference type="AlphaFoldDB" id="Q6CP65"/>
<evidence type="ECO:0000313" key="3">
    <source>
        <dbReference type="Proteomes" id="UP000000598"/>
    </source>
</evidence>
<accession>Q6CP65</accession>